<reference evidence="3 4" key="1">
    <citation type="journal article" date="2015" name="Genome Announc.">
        <title>Expanding the biotechnology potential of lactobacilli through comparative genomics of 213 strains and associated genera.</title>
        <authorList>
            <person name="Sun Z."/>
            <person name="Harris H.M."/>
            <person name="McCann A."/>
            <person name="Guo C."/>
            <person name="Argimon S."/>
            <person name="Zhang W."/>
            <person name="Yang X."/>
            <person name="Jeffery I.B."/>
            <person name="Cooney J.C."/>
            <person name="Kagawa T.F."/>
            <person name="Liu W."/>
            <person name="Song Y."/>
            <person name="Salvetti E."/>
            <person name="Wrobel A."/>
            <person name="Rasinkangas P."/>
            <person name="Parkhill J."/>
            <person name="Rea M.C."/>
            <person name="O'Sullivan O."/>
            <person name="Ritari J."/>
            <person name="Douillard F.P."/>
            <person name="Paul Ross R."/>
            <person name="Yang R."/>
            <person name="Briner A.E."/>
            <person name="Felis G.E."/>
            <person name="de Vos W.M."/>
            <person name="Barrangou R."/>
            <person name="Klaenhammer T.R."/>
            <person name="Caufield P.W."/>
            <person name="Cui Y."/>
            <person name="Zhang H."/>
            <person name="O'Toole P.W."/>
        </authorList>
    </citation>
    <scope>NUCLEOTIDE SEQUENCE [LARGE SCALE GENOMIC DNA]</scope>
    <source>
        <strain evidence="3 4">DSM 19910</strain>
    </source>
</reference>
<feature type="transmembrane region" description="Helical" evidence="1">
    <location>
        <begin position="176"/>
        <end position="196"/>
    </location>
</feature>
<sequence length="337" mass="39190">MKRDIRIDVLRSLAILLIVLAHVLPPNPIGQIRIFDVPLMALLLGMSFALSKKKSSHATGYIQYLIKRFKRLILPTWIFLTIFFVVVFIFCQATSLEFPYSIMTLLSTYLLLTGIGYVWIIRVFFVIAIFSPFLFFISKKVNILTHKLVLLTFLLIFQQFLYLLDKQLSGHIKLLFEQLIAISFGYMIVALVGIWLSSQSSKDTLHIAFFNWIIFFVIALLNQFSLLSSQKYPPSVYFLTYGIGVSLLLFYIVSLPTVNNFFIVRSRKITWLSTHSLELYYWHIIPITVTQKYLTNFSWELRYIIVLSIALLITYVQVTFFPSLLAPKKSRVPKEHQ</sequence>
<feature type="transmembrane region" description="Helical" evidence="1">
    <location>
        <begin position="72"/>
        <end position="95"/>
    </location>
</feature>
<feature type="transmembrane region" description="Helical" evidence="1">
    <location>
        <begin position="7"/>
        <end position="24"/>
    </location>
</feature>
<dbReference type="RefSeq" id="WP_057743894.1">
    <property type="nucleotide sequence ID" value="NZ_AZEF01000025.1"/>
</dbReference>
<feature type="transmembrane region" description="Helical" evidence="1">
    <location>
        <begin position="238"/>
        <end position="258"/>
    </location>
</feature>
<dbReference type="InterPro" id="IPR002656">
    <property type="entry name" value="Acyl_transf_3_dom"/>
</dbReference>
<dbReference type="AlphaFoldDB" id="A0A0R1M0N5"/>
<organism evidence="3 4">
    <name type="scientific">Liquorilactobacillus capillatus DSM 19910</name>
    <dbReference type="NCBI Taxonomy" id="1423731"/>
    <lineage>
        <taxon>Bacteria</taxon>
        <taxon>Bacillati</taxon>
        <taxon>Bacillota</taxon>
        <taxon>Bacilli</taxon>
        <taxon>Lactobacillales</taxon>
        <taxon>Lactobacillaceae</taxon>
        <taxon>Liquorilactobacillus</taxon>
    </lineage>
</organism>
<proteinExistence type="predicted"/>
<dbReference type="EMBL" id="AZEF01000025">
    <property type="protein sequence ID" value="KRL01484.1"/>
    <property type="molecule type" value="Genomic_DNA"/>
</dbReference>
<feature type="transmembrane region" description="Helical" evidence="1">
    <location>
        <begin position="148"/>
        <end position="164"/>
    </location>
</feature>
<feature type="domain" description="Acyltransferase 3" evidence="2">
    <location>
        <begin position="6"/>
        <end position="316"/>
    </location>
</feature>
<feature type="transmembrane region" description="Helical" evidence="1">
    <location>
        <begin position="208"/>
        <end position="226"/>
    </location>
</feature>
<name>A0A0R1M0N5_9LACO</name>
<feature type="transmembrane region" description="Helical" evidence="1">
    <location>
        <begin position="30"/>
        <end position="51"/>
    </location>
</feature>
<keyword evidence="1" id="KW-1133">Transmembrane helix</keyword>
<evidence type="ECO:0000256" key="1">
    <source>
        <dbReference type="SAM" id="Phobius"/>
    </source>
</evidence>
<keyword evidence="1" id="KW-0812">Transmembrane</keyword>
<protein>
    <recommendedName>
        <fullName evidence="2">Acyltransferase 3 domain-containing protein</fullName>
    </recommendedName>
</protein>
<evidence type="ECO:0000313" key="3">
    <source>
        <dbReference type="EMBL" id="KRL01484.1"/>
    </source>
</evidence>
<dbReference type="Pfam" id="PF01757">
    <property type="entry name" value="Acyl_transf_3"/>
    <property type="match status" value="1"/>
</dbReference>
<dbReference type="GO" id="GO:0016747">
    <property type="term" value="F:acyltransferase activity, transferring groups other than amino-acyl groups"/>
    <property type="evidence" value="ECO:0007669"/>
    <property type="project" value="InterPro"/>
</dbReference>
<keyword evidence="4" id="KW-1185">Reference proteome</keyword>
<dbReference type="Proteomes" id="UP000051621">
    <property type="component" value="Unassembled WGS sequence"/>
</dbReference>
<gene>
    <name evidence="3" type="ORF">FC81_GL001167</name>
</gene>
<dbReference type="PATRIC" id="fig|1423731.3.peg.1197"/>
<dbReference type="OrthoDB" id="9816048at2"/>
<feature type="transmembrane region" description="Helical" evidence="1">
    <location>
        <begin position="301"/>
        <end position="325"/>
    </location>
</feature>
<evidence type="ECO:0000259" key="2">
    <source>
        <dbReference type="Pfam" id="PF01757"/>
    </source>
</evidence>
<accession>A0A0R1M0N5</accession>
<comment type="caution">
    <text evidence="3">The sequence shown here is derived from an EMBL/GenBank/DDBJ whole genome shotgun (WGS) entry which is preliminary data.</text>
</comment>
<feature type="transmembrane region" description="Helical" evidence="1">
    <location>
        <begin position="115"/>
        <end position="136"/>
    </location>
</feature>
<evidence type="ECO:0000313" key="4">
    <source>
        <dbReference type="Proteomes" id="UP000051621"/>
    </source>
</evidence>
<keyword evidence="1" id="KW-0472">Membrane</keyword>